<organism evidence="1">
    <name type="scientific">Arundo donax</name>
    <name type="common">Giant reed</name>
    <name type="synonym">Donax arundinaceus</name>
    <dbReference type="NCBI Taxonomy" id="35708"/>
    <lineage>
        <taxon>Eukaryota</taxon>
        <taxon>Viridiplantae</taxon>
        <taxon>Streptophyta</taxon>
        <taxon>Embryophyta</taxon>
        <taxon>Tracheophyta</taxon>
        <taxon>Spermatophyta</taxon>
        <taxon>Magnoliopsida</taxon>
        <taxon>Liliopsida</taxon>
        <taxon>Poales</taxon>
        <taxon>Poaceae</taxon>
        <taxon>PACMAD clade</taxon>
        <taxon>Arundinoideae</taxon>
        <taxon>Arundineae</taxon>
        <taxon>Arundo</taxon>
    </lineage>
</organism>
<dbReference type="EMBL" id="GBRH01245640">
    <property type="protein sequence ID" value="JAD52255.1"/>
    <property type="molecule type" value="Transcribed_RNA"/>
</dbReference>
<sequence length="50" mass="5601">MKARVSGMARLELYMRCACAKPWFVNYYGLSAYTSLVDSLLLLVGTIPRA</sequence>
<dbReference type="AlphaFoldDB" id="A0A0A9ATL3"/>
<reference evidence="1" key="2">
    <citation type="journal article" date="2015" name="Data Brief">
        <title>Shoot transcriptome of the giant reed, Arundo donax.</title>
        <authorList>
            <person name="Barrero R.A."/>
            <person name="Guerrero F.D."/>
            <person name="Moolhuijzen P."/>
            <person name="Goolsby J.A."/>
            <person name="Tidwell J."/>
            <person name="Bellgard S.E."/>
            <person name="Bellgard M.I."/>
        </authorList>
    </citation>
    <scope>NUCLEOTIDE SEQUENCE</scope>
    <source>
        <tissue evidence="1">Shoot tissue taken approximately 20 cm above the soil surface</tissue>
    </source>
</reference>
<reference evidence="1" key="1">
    <citation type="submission" date="2014-09" db="EMBL/GenBank/DDBJ databases">
        <authorList>
            <person name="Magalhaes I.L.F."/>
            <person name="Oliveira U."/>
            <person name="Santos F.R."/>
            <person name="Vidigal T.H.D.A."/>
            <person name="Brescovit A.D."/>
            <person name="Santos A.J."/>
        </authorList>
    </citation>
    <scope>NUCLEOTIDE SEQUENCE</scope>
    <source>
        <tissue evidence="1">Shoot tissue taken approximately 20 cm above the soil surface</tissue>
    </source>
</reference>
<protein>
    <submittedName>
        <fullName evidence="1">Uncharacterized protein</fullName>
    </submittedName>
</protein>
<accession>A0A0A9ATL3</accession>
<name>A0A0A9ATL3_ARUDO</name>
<proteinExistence type="predicted"/>
<evidence type="ECO:0000313" key="1">
    <source>
        <dbReference type="EMBL" id="JAD52255.1"/>
    </source>
</evidence>